<reference evidence="1 2" key="1">
    <citation type="submission" date="2018-06" db="EMBL/GenBank/DDBJ databases">
        <title>Complete genome of Desulfovibrio marinus P48SEP.</title>
        <authorList>
            <person name="Crispim J.S."/>
            <person name="Vidigal P.M.P."/>
            <person name="Silva L.C.F."/>
            <person name="Araujo L.C."/>
            <person name="Laguardia C.N."/>
            <person name="Dias R.S."/>
            <person name="Sousa M.P."/>
            <person name="Paula S.O."/>
            <person name="Silva C."/>
        </authorList>
    </citation>
    <scope>NUCLEOTIDE SEQUENCE [LARGE SCALE GENOMIC DNA]</scope>
    <source>
        <strain evidence="1 2">P48SEP</strain>
    </source>
</reference>
<dbReference type="Proteomes" id="UP000434052">
    <property type="component" value="Unassembled WGS sequence"/>
</dbReference>
<sequence>MLGASGLSTRVDPVRLQVNKDTGLIPLAAAVNVELDDTGRVSRRKGFQLHLSLAGAHSLFYSGGHCLFAAGTGLYRLHEDGTVSLVHDGLSPGFRVRYAQVERDIFFVNGKEGGRYSEFDGQVRTGLPAATRPYPGDFRHREALPAGHLIAYYCGRLFVADEEALWWTEPHDYIRAVLAENYAPMTTRPRMIAPVNDGIYVSTSRETWFLAGATPEAFQFIKVANYPAIEGTETRVEGRIGGGETRLDVALWATSKGICMGGPGGNVLNLTEQQLDLPDAMRGVGCIINDQYVALIEPGG</sequence>
<comment type="caution">
    <text evidence="1">The sequence shown here is derived from an EMBL/GenBank/DDBJ whole genome shotgun (WGS) entry which is preliminary data.</text>
</comment>
<dbReference type="EMBL" id="QMIF01000017">
    <property type="protein sequence ID" value="TVM31161.1"/>
    <property type="molecule type" value="Genomic_DNA"/>
</dbReference>
<accession>A0A6P1ZCE3</accession>
<evidence type="ECO:0000313" key="1">
    <source>
        <dbReference type="EMBL" id="TVM31161.1"/>
    </source>
</evidence>
<evidence type="ECO:0000313" key="2">
    <source>
        <dbReference type="Proteomes" id="UP000434052"/>
    </source>
</evidence>
<protein>
    <submittedName>
        <fullName evidence="1">Uncharacterized protein</fullName>
    </submittedName>
</protein>
<organism evidence="1 2">
    <name type="scientific">Oceanidesulfovibrio marinus</name>
    <dbReference type="NCBI Taxonomy" id="370038"/>
    <lineage>
        <taxon>Bacteria</taxon>
        <taxon>Pseudomonadati</taxon>
        <taxon>Thermodesulfobacteriota</taxon>
        <taxon>Desulfovibrionia</taxon>
        <taxon>Desulfovibrionales</taxon>
        <taxon>Desulfovibrionaceae</taxon>
        <taxon>Oceanidesulfovibrio</taxon>
    </lineage>
</organism>
<gene>
    <name evidence="1" type="ORF">DQK91_18805</name>
</gene>
<dbReference type="AlphaFoldDB" id="A0A6P1ZCE3"/>
<proteinExistence type="predicted"/>
<name>A0A6P1ZCE3_9BACT</name>